<keyword evidence="4" id="KW-1185">Reference proteome</keyword>
<reference evidence="3 4" key="1">
    <citation type="journal article" date="2018" name="BMC Genomics">
        <title>The genome of Naegleria lovaniensis, the basis for a comparative approach to unravel pathogenicity factors of the human pathogenic amoeba N. fowleri.</title>
        <authorList>
            <person name="Liechti N."/>
            <person name="Schurch N."/>
            <person name="Bruggmann R."/>
            <person name="Wittwer M."/>
        </authorList>
    </citation>
    <scope>NUCLEOTIDE SEQUENCE [LARGE SCALE GENOMIC DNA]</scope>
    <source>
        <strain evidence="3 4">ATCC 30569</strain>
    </source>
</reference>
<proteinExistence type="predicted"/>
<dbReference type="Pfam" id="PF12937">
    <property type="entry name" value="F-box-like"/>
    <property type="match status" value="1"/>
</dbReference>
<dbReference type="AlphaFoldDB" id="A0AA88KCT0"/>
<dbReference type="Gene3D" id="1.20.1280.50">
    <property type="match status" value="1"/>
</dbReference>
<gene>
    <name evidence="3" type="ORF">C9374_012026</name>
</gene>
<dbReference type="GeneID" id="68104480"/>
<accession>A0AA88KCT0</accession>
<dbReference type="InterPro" id="IPR036047">
    <property type="entry name" value="F-box-like_dom_sf"/>
</dbReference>
<feature type="region of interest" description="Disordered" evidence="1">
    <location>
        <begin position="125"/>
        <end position="153"/>
    </location>
</feature>
<dbReference type="InterPro" id="IPR001810">
    <property type="entry name" value="F-box_dom"/>
</dbReference>
<dbReference type="EMBL" id="PYSW02000053">
    <property type="protein sequence ID" value="KAG2373563.1"/>
    <property type="molecule type" value="Genomic_DNA"/>
</dbReference>
<feature type="compositionally biased region" description="Acidic residues" evidence="1">
    <location>
        <begin position="125"/>
        <end position="138"/>
    </location>
</feature>
<dbReference type="RefSeq" id="XP_044542737.1">
    <property type="nucleotide sequence ID" value="XM_044687747.1"/>
</dbReference>
<feature type="domain" description="F-box" evidence="2">
    <location>
        <begin position="52"/>
        <end position="85"/>
    </location>
</feature>
<evidence type="ECO:0000259" key="2">
    <source>
        <dbReference type="Pfam" id="PF12937"/>
    </source>
</evidence>
<organism evidence="3 4">
    <name type="scientific">Naegleria lovaniensis</name>
    <name type="common">Amoeba</name>
    <dbReference type="NCBI Taxonomy" id="51637"/>
    <lineage>
        <taxon>Eukaryota</taxon>
        <taxon>Discoba</taxon>
        <taxon>Heterolobosea</taxon>
        <taxon>Tetramitia</taxon>
        <taxon>Eutetramitia</taxon>
        <taxon>Vahlkampfiidae</taxon>
        <taxon>Naegleria</taxon>
    </lineage>
</organism>
<evidence type="ECO:0000256" key="1">
    <source>
        <dbReference type="SAM" id="MobiDB-lite"/>
    </source>
</evidence>
<evidence type="ECO:0000313" key="3">
    <source>
        <dbReference type="EMBL" id="KAG2373563.1"/>
    </source>
</evidence>
<sequence length="430" mass="49480">MKRTAPSPSSFKNTILEEPHKKVKQHDTGGMVIANDHYLLKPSIQLSFHEMIPDEVLALIFQYISDISSFSNVMLVSKHFHRVLFSVESNCFEFVDLDYLQALQMPDFDLVRRCIINDNDWGFDSDDDNDDDNNDDQDNVLNNNADTTTNEKMSKDAIDDQTMNQTLKASFPFTKLKYIKLDGFGDNLSVFPLLGKMNKTTIEHICYNNYLDEQLLQLLINEFPNLKKLEVADFSEYQKVYSSNHSVTAFKLNEVDGYATYGYSEPTNVCSFLRVLLSPCFPNLQFIEFEPVVYYVDIIDLIRLLIDPLFHSVKKLKVHVVVFGNEDFDELINRNDWKMCCELKQIPELELTCEFTNMAILLYTLFQGKTTKVQVVSTQQGTRLTSMKSLIGNIFADDRKNILKLVEQQQEFNQTLVSYASDYESAGGND</sequence>
<dbReference type="SUPFAM" id="SSF81383">
    <property type="entry name" value="F-box domain"/>
    <property type="match status" value="1"/>
</dbReference>
<name>A0AA88KCT0_NAELO</name>
<dbReference type="Proteomes" id="UP000816034">
    <property type="component" value="Unassembled WGS sequence"/>
</dbReference>
<evidence type="ECO:0000313" key="4">
    <source>
        <dbReference type="Proteomes" id="UP000816034"/>
    </source>
</evidence>
<comment type="caution">
    <text evidence="3">The sequence shown here is derived from an EMBL/GenBank/DDBJ whole genome shotgun (WGS) entry which is preliminary data.</text>
</comment>
<protein>
    <recommendedName>
        <fullName evidence="2">F-box domain-containing protein</fullName>
    </recommendedName>
</protein>